<evidence type="ECO:0000256" key="3">
    <source>
        <dbReference type="ARBA" id="ARBA00022475"/>
    </source>
</evidence>
<dbReference type="RefSeq" id="WP_093176174.1">
    <property type="nucleotide sequence ID" value="NZ_FNCN01000063.1"/>
</dbReference>
<dbReference type="GO" id="GO:0005886">
    <property type="term" value="C:plasma membrane"/>
    <property type="evidence" value="ECO:0007669"/>
    <property type="project" value="UniProtKB-SubCell"/>
</dbReference>
<dbReference type="InterPro" id="IPR045324">
    <property type="entry name" value="Small_multidrug_res"/>
</dbReference>
<evidence type="ECO:0000256" key="8">
    <source>
        <dbReference type="SAM" id="Phobius"/>
    </source>
</evidence>
<evidence type="ECO:0000256" key="7">
    <source>
        <dbReference type="RuleBase" id="RU003942"/>
    </source>
</evidence>
<dbReference type="GO" id="GO:0022857">
    <property type="term" value="F:transmembrane transporter activity"/>
    <property type="evidence" value="ECO:0007669"/>
    <property type="project" value="InterPro"/>
</dbReference>
<dbReference type="Gene3D" id="1.10.3730.20">
    <property type="match status" value="1"/>
</dbReference>
<feature type="transmembrane region" description="Helical" evidence="8">
    <location>
        <begin position="29"/>
        <end position="46"/>
    </location>
</feature>
<accession>A0A1G8L9E8</accession>
<evidence type="ECO:0000256" key="2">
    <source>
        <dbReference type="ARBA" id="ARBA00022448"/>
    </source>
</evidence>
<dbReference type="InterPro" id="IPR037185">
    <property type="entry name" value="EmrE-like"/>
</dbReference>
<organism evidence="9 10">
    <name type="scientific">Sinosporangium album</name>
    <dbReference type="NCBI Taxonomy" id="504805"/>
    <lineage>
        <taxon>Bacteria</taxon>
        <taxon>Bacillati</taxon>
        <taxon>Actinomycetota</taxon>
        <taxon>Actinomycetes</taxon>
        <taxon>Streptosporangiales</taxon>
        <taxon>Streptosporangiaceae</taxon>
        <taxon>Sinosporangium</taxon>
    </lineage>
</organism>
<keyword evidence="2" id="KW-0813">Transport</keyword>
<evidence type="ECO:0000313" key="9">
    <source>
        <dbReference type="EMBL" id="SDI52308.1"/>
    </source>
</evidence>
<keyword evidence="3" id="KW-1003">Cell membrane</keyword>
<feature type="transmembrane region" description="Helical" evidence="8">
    <location>
        <begin position="85"/>
        <end position="105"/>
    </location>
</feature>
<reference evidence="9 10" key="1">
    <citation type="submission" date="2016-10" db="EMBL/GenBank/DDBJ databases">
        <authorList>
            <person name="de Groot N.N."/>
        </authorList>
    </citation>
    <scope>NUCLEOTIDE SEQUENCE [LARGE SCALE GENOMIC DNA]</scope>
    <source>
        <strain evidence="9 10">CPCC 201354</strain>
    </source>
</reference>
<dbReference type="OrthoDB" id="3175079at2"/>
<proteinExistence type="inferred from homology"/>
<evidence type="ECO:0000256" key="1">
    <source>
        <dbReference type="ARBA" id="ARBA00004651"/>
    </source>
</evidence>
<dbReference type="PANTHER" id="PTHR30561">
    <property type="entry name" value="SMR FAMILY PROTON-DEPENDENT DRUG EFFLUX TRANSPORTER SUGE"/>
    <property type="match status" value="1"/>
</dbReference>
<comment type="subcellular location">
    <subcellularLocation>
        <location evidence="1 7">Cell membrane</location>
        <topology evidence="1 7">Multi-pass membrane protein</topology>
    </subcellularLocation>
</comment>
<keyword evidence="6 8" id="KW-0472">Membrane</keyword>
<evidence type="ECO:0000313" key="10">
    <source>
        <dbReference type="Proteomes" id="UP000198923"/>
    </source>
</evidence>
<evidence type="ECO:0000256" key="4">
    <source>
        <dbReference type="ARBA" id="ARBA00022692"/>
    </source>
</evidence>
<dbReference type="SUPFAM" id="SSF103481">
    <property type="entry name" value="Multidrug resistance efflux transporter EmrE"/>
    <property type="match status" value="1"/>
</dbReference>
<evidence type="ECO:0000256" key="6">
    <source>
        <dbReference type="ARBA" id="ARBA00023136"/>
    </source>
</evidence>
<sequence>MSYVFLFAAIFAEIVGAIATRYSDGFTRPVPTAVAAIGVLGAYYLLSLALKQGMGIGVAYGIWAALGVTAVALIGVLFLGDGLTWLQGAGVMLVIGGVLALELGARH</sequence>
<keyword evidence="4 7" id="KW-0812">Transmembrane</keyword>
<dbReference type="AlphaFoldDB" id="A0A1G8L9E8"/>
<comment type="similarity">
    <text evidence="7">Belongs to the drug/metabolite transporter (DMT) superfamily. Small multidrug resistance (SMR) (TC 2.A.7.1) family.</text>
</comment>
<evidence type="ECO:0000256" key="5">
    <source>
        <dbReference type="ARBA" id="ARBA00022989"/>
    </source>
</evidence>
<dbReference type="EMBL" id="FNCN01000063">
    <property type="protein sequence ID" value="SDI52308.1"/>
    <property type="molecule type" value="Genomic_DNA"/>
</dbReference>
<dbReference type="STRING" id="504805.SAMN05421505_1638"/>
<feature type="transmembrane region" description="Helical" evidence="8">
    <location>
        <begin position="58"/>
        <end position="79"/>
    </location>
</feature>
<dbReference type="Pfam" id="PF00893">
    <property type="entry name" value="Multi_Drug_Res"/>
    <property type="match status" value="1"/>
</dbReference>
<keyword evidence="10" id="KW-1185">Reference proteome</keyword>
<protein>
    <submittedName>
        <fullName evidence="9">Small multidrug resistance pump</fullName>
    </submittedName>
</protein>
<gene>
    <name evidence="9" type="ORF">SAMN05421505_1638</name>
</gene>
<keyword evidence="5 8" id="KW-1133">Transmembrane helix</keyword>
<dbReference type="InterPro" id="IPR000390">
    <property type="entry name" value="Small_drug/metabolite_transptr"/>
</dbReference>
<dbReference type="PANTHER" id="PTHR30561:SF1">
    <property type="entry name" value="MULTIDRUG TRANSPORTER EMRE"/>
    <property type="match status" value="1"/>
</dbReference>
<dbReference type="Proteomes" id="UP000198923">
    <property type="component" value="Unassembled WGS sequence"/>
</dbReference>
<name>A0A1G8L9E8_9ACTN</name>